<dbReference type="PANTHER" id="PTHR43557:SF4">
    <property type="entry name" value="APOPTOSIS-INDUCING FACTOR 1, MITOCHONDRIAL"/>
    <property type="match status" value="1"/>
</dbReference>
<keyword evidence="6" id="KW-0560">Oxidoreductase</keyword>
<feature type="domain" description="Mitochondrial apoptosis-inducing factor C-terminal" evidence="11">
    <location>
        <begin position="354"/>
        <end position="391"/>
    </location>
</feature>
<name>A0A4Z1CJU1_9ACTN</name>
<protein>
    <submittedName>
        <fullName evidence="12">NAD(P)/FAD-dependent oxidoreductase</fullName>
    </submittedName>
</protein>
<dbReference type="SUPFAM" id="SSF55424">
    <property type="entry name" value="FAD/NAD-linked reductases, dimerisation (C-terminal) domain"/>
    <property type="match status" value="1"/>
</dbReference>
<evidence type="ECO:0000256" key="6">
    <source>
        <dbReference type="ARBA" id="ARBA00023002"/>
    </source>
</evidence>
<gene>
    <name evidence="12" type="ORF">EXE59_07770</name>
</gene>
<dbReference type="Gene3D" id="3.30.390.30">
    <property type="match status" value="1"/>
</dbReference>
<feature type="region of interest" description="Disordered" evidence="9">
    <location>
        <begin position="391"/>
        <end position="410"/>
    </location>
</feature>
<dbReference type="Gene3D" id="3.50.50.60">
    <property type="entry name" value="FAD/NAD(P)-binding domain"/>
    <property type="match status" value="2"/>
</dbReference>
<evidence type="ECO:0000256" key="3">
    <source>
        <dbReference type="ARBA" id="ARBA00022703"/>
    </source>
</evidence>
<dbReference type="GO" id="GO:0005737">
    <property type="term" value="C:cytoplasm"/>
    <property type="evidence" value="ECO:0007669"/>
    <property type="project" value="TreeGrafter"/>
</dbReference>
<proteinExistence type="predicted"/>
<organism evidence="12 13">
    <name type="scientific">Nocardioides eburneiflavus</name>
    <dbReference type="NCBI Taxonomy" id="2518372"/>
    <lineage>
        <taxon>Bacteria</taxon>
        <taxon>Bacillati</taxon>
        <taxon>Actinomycetota</taxon>
        <taxon>Actinomycetes</taxon>
        <taxon>Propionibacteriales</taxon>
        <taxon>Nocardioidaceae</taxon>
        <taxon>Nocardioides</taxon>
    </lineage>
</organism>
<reference evidence="12 13" key="1">
    <citation type="submission" date="2019-04" db="EMBL/GenBank/DDBJ databases">
        <title>Three New Species of Nocardioides, Nocardioides euryhalodurans sp. nov., Nocardioides seonyuensis sp. nov. and Nocardioides eburneoflavus sp. nov. Isolated from Soil.</title>
        <authorList>
            <person name="Roh S.G."/>
            <person name="Lee C."/>
            <person name="Kim M.-K."/>
            <person name="Kim S.B."/>
        </authorList>
    </citation>
    <scope>NUCLEOTIDE SEQUENCE [LARGE SCALE GENOMIC DNA]</scope>
    <source>
        <strain evidence="12 13">MMS17-SY213</strain>
    </source>
</reference>
<dbReference type="InterPro" id="IPR023753">
    <property type="entry name" value="FAD/NAD-binding_dom"/>
</dbReference>
<dbReference type="InterPro" id="IPR016156">
    <property type="entry name" value="FAD/NAD-linked_Rdtase_dimer_sf"/>
</dbReference>
<sequence>MSDARNTDAEKTYDYVIVGAGVAAASAVKGIRAEDASGTIGVLGSEPAKPVYRPVLTKDLWLKDDATLEGSSLAGDLDDDDAVDLLTDTTVTAIDREAHVVRLADGSSVGYGKLLLATGAEPRVLGVDPGPRVLYYRTAADYERLRAVAAKGSHVAVVGGGYIGSEITSALIQNGIDVTLVLDLEDVQEQMFPRALAAHLTKELADRGVTIVHGSVSGGEEDDGGVRIRLDDDSHIVADAAVIGVGVLPRTGLAEAAGLEVDNGVVVDDHLRTSDPDVYAAGDVASYPDALLGRRRVEHVDHAEKSGEHAGRVMAGADAAYDYTPFFWSDILDEGYEAVGETSSRLDLVEDWKDGEIGTGVVYYLKSGQVRGVVLWNVWDSVDKAREVIKETGEQPVNDPESLRGRIPFG</sequence>
<dbReference type="SUPFAM" id="SSF51905">
    <property type="entry name" value="FAD/NAD(P)-binding domain"/>
    <property type="match status" value="1"/>
</dbReference>
<dbReference type="PANTHER" id="PTHR43557">
    <property type="entry name" value="APOPTOSIS-INDUCING FACTOR 1"/>
    <property type="match status" value="1"/>
</dbReference>
<feature type="domain" description="FAD/NAD(P)-binding" evidence="10">
    <location>
        <begin position="13"/>
        <end position="307"/>
    </location>
</feature>
<dbReference type="PRINTS" id="PR00368">
    <property type="entry name" value="FADPNR"/>
</dbReference>
<dbReference type="SMART" id="SM01353">
    <property type="entry name" value="AIF_C"/>
    <property type="match status" value="1"/>
</dbReference>
<evidence type="ECO:0000259" key="11">
    <source>
        <dbReference type="Pfam" id="PF14721"/>
    </source>
</evidence>
<dbReference type="GO" id="GO:0046983">
    <property type="term" value="F:protein dimerization activity"/>
    <property type="evidence" value="ECO:0007669"/>
    <property type="project" value="InterPro"/>
</dbReference>
<keyword evidence="13" id="KW-1185">Reference proteome</keyword>
<dbReference type="GO" id="GO:0012501">
    <property type="term" value="P:programmed cell death"/>
    <property type="evidence" value="ECO:0007669"/>
    <property type="project" value="TreeGrafter"/>
</dbReference>
<dbReference type="OrthoDB" id="3568330at2"/>
<dbReference type="PRINTS" id="PR00411">
    <property type="entry name" value="PNDRDTASEI"/>
</dbReference>
<evidence type="ECO:0000256" key="2">
    <source>
        <dbReference type="ARBA" id="ARBA00022630"/>
    </source>
</evidence>
<dbReference type="RefSeq" id="WP_135838393.1">
    <property type="nucleotide sequence ID" value="NZ_SRRO01000001.1"/>
</dbReference>
<dbReference type="Proteomes" id="UP000297496">
    <property type="component" value="Unassembled WGS sequence"/>
</dbReference>
<evidence type="ECO:0000256" key="7">
    <source>
        <dbReference type="ARBA" id="ARBA00023027"/>
    </source>
</evidence>
<dbReference type="Pfam" id="PF07992">
    <property type="entry name" value="Pyr_redox_2"/>
    <property type="match status" value="1"/>
</dbReference>
<evidence type="ECO:0000256" key="5">
    <source>
        <dbReference type="ARBA" id="ARBA00022946"/>
    </source>
</evidence>
<dbReference type="EMBL" id="SRRO01000001">
    <property type="protein sequence ID" value="TGN63860.1"/>
    <property type="molecule type" value="Genomic_DNA"/>
</dbReference>
<accession>A0A4Z1CJU1</accession>
<keyword evidence="7" id="KW-0520">NAD</keyword>
<evidence type="ECO:0000256" key="8">
    <source>
        <dbReference type="ARBA" id="ARBA00047786"/>
    </source>
</evidence>
<dbReference type="GO" id="GO:0071949">
    <property type="term" value="F:FAD binding"/>
    <property type="evidence" value="ECO:0007669"/>
    <property type="project" value="TreeGrafter"/>
</dbReference>
<comment type="caution">
    <text evidence="12">The sequence shown here is derived from an EMBL/GenBank/DDBJ whole genome shotgun (WGS) entry which is preliminary data.</text>
</comment>
<dbReference type="GO" id="GO:0016174">
    <property type="term" value="F:NAD(P)H oxidase H2O2-forming activity"/>
    <property type="evidence" value="ECO:0007669"/>
    <property type="project" value="TreeGrafter"/>
</dbReference>
<keyword evidence="2" id="KW-0285">Flavoprotein</keyword>
<dbReference type="Pfam" id="PF14721">
    <property type="entry name" value="AIF_C"/>
    <property type="match status" value="1"/>
</dbReference>
<dbReference type="InterPro" id="IPR029324">
    <property type="entry name" value="AIF_C"/>
</dbReference>
<evidence type="ECO:0000256" key="9">
    <source>
        <dbReference type="SAM" id="MobiDB-lite"/>
    </source>
</evidence>
<dbReference type="InterPro" id="IPR036188">
    <property type="entry name" value="FAD/NAD-bd_sf"/>
</dbReference>
<evidence type="ECO:0000259" key="10">
    <source>
        <dbReference type="Pfam" id="PF07992"/>
    </source>
</evidence>
<keyword evidence="3" id="KW-0053">Apoptosis</keyword>
<dbReference type="InterPro" id="IPR050446">
    <property type="entry name" value="FAD-oxidoreductase/Apoptosis"/>
</dbReference>
<dbReference type="AlphaFoldDB" id="A0A4Z1CJU1"/>
<comment type="catalytic activity">
    <reaction evidence="8">
        <text>A + NADH + H(+) = AH2 + NAD(+)</text>
        <dbReference type="Rhea" id="RHEA:11356"/>
        <dbReference type="ChEBI" id="CHEBI:13193"/>
        <dbReference type="ChEBI" id="CHEBI:15378"/>
        <dbReference type="ChEBI" id="CHEBI:17499"/>
        <dbReference type="ChEBI" id="CHEBI:57540"/>
        <dbReference type="ChEBI" id="CHEBI:57945"/>
    </reaction>
</comment>
<dbReference type="GO" id="GO:0033108">
    <property type="term" value="P:mitochondrial respiratory chain complex assembly"/>
    <property type="evidence" value="ECO:0007669"/>
    <property type="project" value="TreeGrafter"/>
</dbReference>
<evidence type="ECO:0000256" key="1">
    <source>
        <dbReference type="ARBA" id="ARBA00001974"/>
    </source>
</evidence>
<comment type="cofactor">
    <cofactor evidence="1">
        <name>FAD</name>
        <dbReference type="ChEBI" id="CHEBI:57692"/>
    </cofactor>
</comment>
<evidence type="ECO:0000256" key="4">
    <source>
        <dbReference type="ARBA" id="ARBA00022827"/>
    </source>
</evidence>
<evidence type="ECO:0000313" key="12">
    <source>
        <dbReference type="EMBL" id="TGN63860.1"/>
    </source>
</evidence>
<evidence type="ECO:0000313" key="13">
    <source>
        <dbReference type="Proteomes" id="UP000297496"/>
    </source>
</evidence>
<keyword evidence="5" id="KW-0809">Transit peptide</keyword>
<keyword evidence="4" id="KW-0274">FAD</keyword>